<dbReference type="EMBL" id="GBHO01032116">
    <property type="protein sequence ID" value="JAG11488.1"/>
    <property type="molecule type" value="Transcribed_RNA"/>
</dbReference>
<reference evidence="1" key="1">
    <citation type="journal article" date="2014" name="PLoS ONE">
        <title>Transcriptome-Based Identification of ABC Transporters in the Western Tarnished Plant Bug Lygus hesperus.</title>
        <authorList>
            <person name="Hull J.J."/>
            <person name="Chaney K."/>
            <person name="Geib S.M."/>
            <person name="Fabrick J.A."/>
            <person name="Brent C.S."/>
            <person name="Walsh D."/>
            <person name="Lavine L.C."/>
        </authorList>
    </citation>
    <scope>NUCLEOTIDE SEQUENCE</scope>
</reference>
<gene>
    <name evidence="1" type="primary">binB</name>
    <name evidence="1" type="ORF">CM83_28136</name>
    <name evidence="2" type="ORF">g.96126</name>
</gene>
<dbReference type="AlphaFoldDB" id="A0A0A9WY92"/>
<sequence>MDAVVNTGATIIPECGKLAMSGSLHITKTTLVMFRNNTTRDGVAKGSSSLSRVSEAASENIYYREGENEEPVFLGVCSIPLIQFHRDDNTSIVLLRGNALLFDNAATSTSLHSNVYPDDTYDDTTGKKQYSSQADELLHTPASWHVVKLTFHSIA</sequence>
<name>A0A0A9WY92_LYGHE</name>
<accession>A0A0A9WY92</accession>
<evidence type="ECO:0000313" key="1">
    <source>
        <dbReference type="EMBL" id="JAG11488.1"/>
    </source>
</evidence>
<organism evidence="1">
    <name type="scientific">Lygus hesperus</name>
    <name type="common">Western plant bug</name>
    <dbReference type="NCBI Taxonomy" id="30085"/>
    <lineage>
        <taxon>Eukaryota</taxon>
        <taxon>Metazoa</taxon>
        <taxon>Ecdysozoa</taxon>
        <taxon>Arthropoda</taxon>
        <taxon>Hexapoda</taxon>
        <taxon>Insecta</taxon>
        <taxon>Pterygota</taxon>
        <taxon>Neoptera</taxon>
        <taxon>Paraneoptera</taxon>
        <taxon>Hemiptera</taxon>
        <taxon>Heteroptera</taxon>
        <taxon>Panheteroptera</taxon>
        <taxon>Cimicomorpha</taxon>
        <taxon>Miridae</taxon>
        <taxon>Mirini</taxon>
        <taxon>Lygus</taxon>
    </lineage>
</organism>
<protein>
    <submittedName>
        <fullName evidence="1">Larvicidal toxin 51 kDa protein</fullName>
    </submittedName>
</protein>
<evidence type="ECO:0000313" key="2">
    <source>
        <dbReference type="EMBL" id="JAQ01841.1"/>
    </source>
</evidence>
<proteinExistence type="predicted"/>
<reference evidence="1" key="2">
    <citation type="submission" date="2014-07" db="EMBL/GenBank/DDBJ databases">
        <authorList>
            <person name="Hull J."/>
        </authorList>
    </citation>
    <scope>NUCLEOTIDE SEQUENCE</scope>
</reference>
<dbReference type="EMBL" id="GDHC01016788">
    <property type="protein sequence ID" value="JAQ01841.1"/>
    <property type="molecule type" value="Transcribed_RNA"/>
</dbReference>
<reference evidence="2" key="3">
    <citation type="journal article" date="2016" name="Gigascience">
        <title>De novo construction of an expanded transcriptome assembly for the western tarnished plant bug, Lygus hesperus.</title>
        <authorList>
            <person name="Tassone E.E."/>
            <person name="Geib S.M."/>
            <person name="Hall B."/>
            <person name="Fabrick J.A."/>
            <person name="Brent C.S."/>
            <person name="Hull J.J."/>
        </authorList>
    </citation>
    <scope>NUCLEOTIDE SEQUENCE</scope>
</reference>